<dbReference type="EMBL" id="VSRR010003578">
    <property type="protein sequence ID" value="MPC36681.1"/>
    <property type="molecule type" value="Genomic_DNA"/>
</dbReference>
<accession>A0A5B7EQ56</accession>
<gene>
    <name evidence="2" type="ORF">E2C01_030149</name>
</gene>
<organism evidence="2 3">
    <name type="scientific">Portunus trituberculatus</name>
    <name type="common">Swimming crab</name>
    <name type="synonym">Neptunus trituberculatus</name>
    <dbReference type="NCBI Taxonomy" id="210409"/>
    <lineage>
        <taxon>Eukaryota</taxon>
        <taxon>Metazoa</taxon>
        <taxon>Ecdysozoa</taxon>
        <taxon>Arthropoda</taxon>
        <taxon>Crustacea</taxon>
        <taxon>Multicrustacea</taxon>
        <taxon>Malacostraca</taxon>
        <taxon>Eumalacostraca</taxon>
        <taxon>Eucarida</taxon>
        <taxon>Decapoda</taxon>
        <taxon>Pleocyemata</taxon>
        <taxon>Brachyura</taxon>
        <taxon>Eubrachyura</taxon>
        <taxon>Portunoidea</taxon>
        <taxon>Portunidae</taxon>
        <taxon>Portuninae</taxon>
        <taxon>Portunus</taxon>
    </lineage>
</organism>
<comment type="caution">
    <text evidence="2">The sequence shown here is derived from an EMBL/GenBank/DDBJ whole genome shotgun (WGS) entry which is preliminary data.</text>
</comment>
<dbReference type="AlphaFoldDB" id="A0A5B7EQ56"/>
<dbReference type="Proteomes" id="UP000324222">
    <property type="component" value="Unassembled WGS sequence"/>
</dbReference>
<keyword evidence="3" id="KW-1185">Reference proteome</keyword>
<feature type="compositionally biased region" description="Low complexity" evidence="1">
    <location>
        <begin position="78"/>
        <end position="88"/>
    </location>
</feature>
<evidence type="ECO:0000313" key="2">
    <source>
        <dbReference type="EMBL" id="MPC36681.1"/>
    </source>
</evidence>
<evidence type="ECO:0000256" key="1">
    <source>
        <dbReference type="SAM" id="MobiDB-lite"/>
    </source>
</evidence>
<name>A0A5B7EQ56_PORTR</name>
<evidence type="ECO:0000313" key="3">
    <source>
        <dbReference type="Proteomes" id="UP000324222"/>
    </source>
</evidence>
<reference evidence="2 3" key="1">
    <citation type="submission" date="2019-05" db="EMBL/GenBank/DDBJ databases">
        <title>Another draft genome of Portunus trituberculatus and its Hox gene families provides insights of decapod evolution.</title>
        <authorList>
            <person name="Jeong J.-H."/>
            <person name="Song I."/>
            <person name="Kim S."/>
            <person name="Choi T."/>
            <person name="Kim D."/>
            <person name="Ryu S."/>
            <person name="Kim W."/>
        </authorList>
    </citation>
    <scope>NUCLEOTIDE SEQUENCE [LARGE SCALE GENOMIC DNA]</scope>
    <source>
        <tissue evidence="2">Muscle</tissue>
    </source>
</reference>
<protein>
    <submittedName>
        <fullName evidence="2">Uncharacterized protein</fullName>
    </submittedName>
</protein>
<feature type="region of interest" description="Disordered" evidence="1">
    <location>
        <begin position="77"/>
        <end position="101"/>
    </location>
</feature>
<proteinExistence type="predicted"/>
<sequence length="101" mass="11144">MWIYQVLLLENIWPKIGKEFTTGNLDSGSLPHYRLASRNTISTPFKSISAKLDVLLKLLAERFISLPQSPLLVAKFNSPASPTSSASAQLCREASLSSSHR</sequence>